<protein>
    <submittedName>
        <fullName evidence="2">Uncharacterized protein</fullName>
    </submittedName>
</protein>
<dbReference type="Proteomes" id="UP001212152">
    <property type="component" value="Unassembled WGS sequence"/>
</dbReference>
<keyword evidence="1" id="KW-1133">Transmembrane helix</keyword>
<evidence type="ECO:0000313" key="3">
    <source>
        <dbReference type="Proteomes" id="UP001212152"/>
    </source>
</evidence>
<organism evidence="2 3">
    <name type="scientific">Geranomyces variabilis</name>
    <dbReference type="NCBI Taxonomy" id="109894"/>
    <lineage>
        <taxon>Eukaryota</taxon>
        <taxon>Fungi</taxon>
        <taxon>Fungi incertae sedis</taxon>
        <taxon>Chytridiomycota</taxon>
        <taxon>Chytridiomycota incertae sedis</taxon>
        <taxon>Chytridiomycetes</taxon>
        <taxon>Spizellomycetales</taxon>
        <taxon>Powellomycetaceae</taxon>
        <taxon>Geranomyces</taxon>
    </lineage>
</organism>
<keyword evidence="1" id="KW-0812">Transmembrane</keyword>
<dbReference type="AlphaFoldDB" id="A0AAD5TD60"/>
<feature type="transmembrane region" description="Helical" evidence="1">
    <location>
        <begin position="80"/>
        <end position="102"/>
    </location>
</feature>
<name>A0AAD5TD60_9FUNG</name>
<keyword evidence="1" id="KW-0472">Membrane</keyword>
<keyword evidence="3" id="KW-1185">Reference proteome</keyword>
<sequence length="173" mass="18278">MKVMGKDVVPYQAIIKASNNDATQKGGTEELTGDTGLAARDISADNVCSDPRFANLPQVCFNATIPESPRAMELYNMQELLFLAGIPITFSLTFNAVMGVSADLSLCLTDLTVTPTLTPHFAIKIVGFAGAGVPGLNVGVTASGTVADTRLPITPQFPLAKIPTGKYIEGYKR</sequence>
<comment type="caution">
    <text evidence="2">The sequence shown here is derived from an EMBL/GenBank/DDBJ whole genome shotgun (WGS) entry which is preliminary data.</text>
</comment>
<accession>A0AAD5TD60</accession>
<dbReference type="EMBL" id="JADGJQ010000165">
    <property type="protein sequence ID" value="KAJ3166573.1"/>
    <property type="molecule type" value="Genomic_DNA"/>
</dbReference>
<reference evidence="2" key="1">
    <citation type="submission" date="2020-05" db="EMBL/GenBank/DDBJ databases">
        <title>Phylogenomic resolution of chytrid fungi.</title>
        <authorList>
            <person name="Stajich J.E."/>
            <person name="Amses K."/>
            <person name="Simmons R."/>
            <person name="Seto K."/>
            <person name="Myers J."/>
            <person name="Bonds A."/>
            <person name="Quandt C.A."/>
            <person name="Barry K."/>
            <person name="Liu P."/>
            <person name="Grigoriev I."/>
            <person name="Longcore J.E."/>
            <person name="James T.Y."/>
        </authorList>
    </citation>
    <scope>NUCLEOTIDE SEQUENCE</scope>
    <source>
        <strain evidence="2">JEL0379</strain>
    </source>
</reference>
<evidence type="ECO:0000313" key="2">
    <source>
        <dbReference type="EMBL" id="KAJ3166573.1"/>
    </source>
</evidence>
<gene>
    <name evidence="2" type="ORF">HDU87_002069</name>
</gene>
<evidence type="ECO:0000256" key="1">
    <source>
        <dbReference type="SAM" id="Phobius"/>
    </source>
</evidence>
<proteinExistence type="predicted"/>